<dbReference type="OMA" id="WFDQWFG"/>
<dbReference type="GO" id="GO:0005743">
    <property type="term" value="C:mitochondrial inner membrane"/>
    <property type="evidence" value="ECO:0007669"/>
    <property type="project" value="UniProtKB-SubCell"/>
</dbReference>
<keyword evidence="10 13" id="KW-0627">Porphyrin biosynthesis</keyword>
<proteinExistence type="inferred from homology"/>
<reference evidence="15 16" key="1">
    <citation type="journal article" date="2011" name="Proc. Natl. Acad. Sci. U.S.A.">
        <title>Comparative genomics of xylose-fermenting fungi for enhanced biofuel production.</title>
        <authorList>
            <person name="Wohlbach D.J."/>
            <person name="Kuo A."/>
            <person name="Sato T.K."/>
            <person name="Potts K.M."/>
            <person name="Salamov A.A."/>
            <person name="LaButti K.M."/>
            <person name="Sun H."/>
            <person name="Clum A."/>
            <person name="Pangilinan J.L."/>
            <person name="Lindquist E.A."/>
            <person name="Lucas S."/>
            <person name="Lapidus A."/>
            <person name="Jin M."/>
            <person name="Gunawan C."/>
            <person name="Balan V."/>
            <person name="Dale B.E."/>
            <person name="Jeffries T.W."/>
            <person name="Zinkel R."/>
            <person name="Barry K.W."/>
            <person name="Grigoriev I.V."/>
            <person name="Gasch A.P."/>
        </authorList>
    </citation>
    <scope>NUCLEOTIDE SEQUENCE [LARGE SCALE GENOMIC DNA]</scope>
    <source>
        <strain evidence="16">NRRL Y-27907 / 11-Y1</strain>
    </source>
</reference>
<dbReference type="FunCoup" id="G3APW7">
    <property type="interactions" value="511"/>
</dbReference>
<accession>G3APW7</accession>
<name>G3APW7_SPAPN</name>
<evidence type="ECO:0000313" key="16">
    <source>
        <dbReference type="Proteomes" id="UP000000709"/>
    </source>
</evidence>
<comment type="function">
    <text evidence="1 13">Catalyzes the 6-electron oxidation of protoporphyrinogen-IX to form protoporphyrin-IX.</text>
</comment>
<evidence type="ECO:0000256" key="3">
    <source>
        <dbReference type="ARBA" id="ARBA00010551"/>
    </source>
</evidence>
<evidence type="ECO:0000256" key="4">
    <source>
        <dbReference type="ARBA" id="ARBA00012867"/>
    </source>
</evidence>
<dbReference type="NCBIfam" id="TIGR00562">
    <property type="entry name" value="proto_IX_ox"/>
    <property type="match status" value="1"/>
</dbReference>
<gene>
    <name evidence="15" type="ORF">SPAPADRAFT_55778</name>
</gene>
<dbReference type="AlphaFoldDB" id="G3APW7"/>
<sequence>MSSLLPANSKVAVLGAGISGLSFTYFLSKLRPDLQFHVFEKSSRPAGWINSSYLHVDSSGQDIVLEKGPRTLRGIKDGTLIILDILRELGLSDEIQVVHANSPANKKYIMNQAGEVVQVPNSISTLFKFLTKVNVVDPSLVWGILKEPFVKPNLEDETVEQFIKRRFGSDVLTDNVVSAIFHGIYAGDVGKLSVSTVLPQLKDMERESGSIIRHILKLMRAKKKETGLSSNLQTYESLISPNANFVGLKTQAKNCPMVSLQHGLEVLPHQLTEYLAKRDNITFHYNTPITELDPVKGTVNGEKFNHIRSTINVNSVAKALPSTNSLVPHLKSVNYGTVFLCNIYTKGSNKLIPADKSGFGFLVPRFRNVHSNPQALLGVIFDSEVEKNAVGLFNKIDKKELDYDKITIMMGGHYYSQWGMPSQSINIKIVKQVLEAQLKVDLSKFNIRVVDGDTVEDVKDNDLIISCNYHRDAIPQYEVGYVETHREVDQIVKDGQYLLSFGGTVFGDGLGVPDCVINAFKDALKLR</sequence>
<dbReference type="GO" id="GO:0004729">
    <property type="term" value="F:oxygen-dependent protoporphyrinogen oxidase activity"/>
    <property type="evidence" value="ECO:0007669"/>
    <property type="project" value="UniProtKB-UniRule"/>
</dbReference>
<dbReference type="Pfam" id="PF01593">
    <property type="entry name" value="Amino_oxidase"/>
    <property type="match status" value="1"/>
</dbReference>
<comment type="similarity">
    <text evidence="3 13">Belongs to the protoporphyrinogen/coproporphyrinogen oxidase family. Protoporphyrinogen oxidase subfamily.</text>
</comment>
<dbReference type="UniPathway" id="UPA00251">
    <property type="reaction ID" value="UER00324"/>
</dbReference>
<dbReference type="HOGENOM" id="CLU_009629_1_2_1"/>
<comment type="cofactor">
    <cofactor evidence="13">
        <name>FAD</name>
        <dbReference type="ChEBI" id="CHEBI:57692"/>
    </cofactor>
    <text evidence="13">Binds 1 FAD per subunit.</text>
</comment>
<comment type="subcellular location">
    <subcellularLocation>
        <location evidence="13">Mitochondrion inner membrane</location>
    </subcellularLocation>
</comment>
<evidence type="ECO:0000259" key="14">
    <source>
        <dbReference type="Pfam" id="PF01593"/>
    </source>
</evidence>
<dbReference type="STRING" id="619300.G3APW7"/>
<evidence type="ECO:0000256" key="8">
    <source>
        <dbReference type="ARBA" id="ARBA00023128"/>
    </source>
</evidence>
<dbReference type="Gene3D" id="3.50.50.60">
    <property type="entry name" value="FAD/NAD(P)-binding domain"/>
    <property type="match status" value="1"/>
</dbReference>
<keyword evidence="5 13" id="KW-0285">Flavoprotein</keyword>
<organism evidence="16">
    <name type="scientific">Spathaspora passalidarum (strain NRRL Y-27907 / 11-Y1)</name>
    <dbReference type="NCBI Taxonomy" id="619300"/>
    <lineage>
        <taxon>Eukaryota</taxon>
        <taxon>Fungi</taxon>
        <taxon>Dikarya</taxon>
        <taxon>Ascomycota</taxon>
        <taxon>Saccharomycotina</taxon>
        <taxon>Pichiomycetes</taxon>
        <taxon>Debaryomycetaceae</taxon>
        <taxon>Spathaspora</taxon>
    </lineage>
</organism>
<dbReference type="KEGG" id="spaa:SPAPADRAFT_55778"/>
<evidence type="ECO:0000256" key="11">
    <source>
        <dbReference type="ARBA" id="ARBA00044160"/>
    </source>
</evidence>
<keyword evidence="9 13" id="KW-0350">Heme biosynthesis</keyword>
<dbReference type="PANTHER" id="PTHR42923:SF3">
    <property type="entry name" value="PROTOPORPHYRINOGEN OXIDASE"/>
    <property type="match status" value="1"/>
</dbReference>
<evidence type="ECO:0000313" key="15">
    <source>
        <dbReference type="EMBL" id="EGW32288.1"/>
    </source>
</evidence>
<comment type="pathway">
    <text evidence="2 13">Porphyrin-containing compound metabolism; protoporphyrin-IX biosynthesis; protoporphyrin-IX from protoporphyrinogen-IX: step 1/1.</text>
</comment>
<dbReference type="GeneID" id="18871971"/>
<evidence type="ECO:0000256" key="1">
    <source>
        <dbReference type="ARBA" id="ARBA00002600"/>
    </source>
</evidence>
<dbReference type="PANTHER" id="PTHR42923">
    <property type="entry name" value="PROTOPORPHYRINOGEN OXIDASE"/>
    <property type="match status" value="1"/>
</dbReference>
<dbReference type="InterPro" id="IPR050464">
    <property type="entry name" value="Zeta_carotene_desat/Oxidored"/>
</dbReference>
<evidence type="ECO:0000256" key="13">
    <source>
        <dbReference type="RuleBase" id="RU367069"/>
    </source>
</evidence>
<dbReference type="InParanoid" id="G3APW7"/>
<feature type="domain" description="Amine oxidase" evidence="14">
    <location>
        <begin position="18"/>
        <end position="317"/>
    </location>
</feature>
<dbReference type="SUPFAM" id="SSF51905">
    <property type="entry name" value="FAD/NAD(P)-binding domain"/>
    <property type="match status" value="1"/>
</dbReference>
<dbReference type="EC" id="1.3.3.4" evidence="4 13"/>
<evidence type="ECO:0000256" key="2">
    <source>
        <dbReference type="ARBA" id="ARBA00005073"/>
    </source>
</evidence>
<dbReference type="InterPro" id="IPR002937">
    <property type="entry name" value="Amino_oxidase"/>
</dbReference>
<keyword evidence="6 13" id="KW-0274">FAD</keyword>
<evidence type="ECO:0000256" key="10">
    <source>
        <dbReference type="ARBA" id="ARBA00023244"/>
    </source>
</evidence>
<evidence type="ECO:0000256" key="9">
    <source>
        <dbReference type="ARBA" id="ARBA00023133"/>
    </source>
</evidence>
<evidence type="ECO:0000256" key="7">
    <source>
        <dbReference type="ARBA" id="ARBA00023002"/>
    </source>
</evidence>
<dbReference type="InterPro" id="IPR036188">
    <property type="entry name" value="FAD/NAD-bd_sf"/>
</dbReference>
<dbReference type="FunFam" id="3.50.50.60:FF:000276">
    <property type="entry name" value="Protoporphyrinogen oxidase"/>
    <property type="match status" value="1"/>
</dbReference>
<dbReference type="GO" id="GO:0006782">
    <property type="term" value="P:protoporphyrinogen IX biosynthetic process"/>
    <property type="evidence" value="ECO:0007669"/>
    <property type="project" value="UniProtKB-UniRule"/>
</dbReference>
<dbReference type="SUPFAM" id="SSF54373">
    <property type="entry name" value="FAD-linked reductases, C-terminal domain"/>
    <property type="match status" value="1"/>
</dbReference>
<keyword evidence="8" id="KW-0496">Mitochondrion</keyword>
<keyword evidence="7 13" id="KW-0560">Oxidoreductase</keyword>
<keyword evidence="16" id="KW-1185">Reference proteome</keyword>
<dbReference type="InterPro" id="IPR004572">
    <property type="entry name" value="Protoporphyrinogen_oxidase"/>
</dbReference>
<evidence type="ECO:0000256" key="6">
    <source>
        <dbReference type="ARBA" id="ARBA00022827"/>
    </source>
</evidence>
<evidence type="ECO:0000256" key="12">
    <source>
        <dbReference type="ARBA" id="ARBA00047554"/>
    </source>
</evidence>
<dbReference type="EMBL" id="GL996502">
    <property type="protein sequence ID" value="EGW32288.1"/>
    <property type="molecule type" value="Genomic_DNA"/>
</dbReference>
<dbReference type="OrthoDB" id="438553at2759"/>
<dbReference type="RefSeq" id="XP_007375564.1">
    <property type="nucleotide sequence ID" value="XM_007375502.1"/>
</dbReference>
<dbReference type="Proteomes" id="UP000000709">
    <property type="component" value="Unassembled WGS sequence"/>
</dbReference>
<evidence type="ECO:0000256" key="5">
    <source>
        <dbReference type="ARBA" id="ARBA00022630"/>
    </source>
</evidence>
<dbReference type="eggNOG" id="KOG1276">
    <property type="taxonomic scope" value="Eukaryota"/>
</dbReference>
<protein>
    <recommendedName>
        <fullName evidence="11 13">Protoporphyrinogen oxidase</fullName>
        <ecNumber evidence="4 13">1.3.3.4</ecNumber>
    </recommendedName>
</protein>
<comment type="catalytic activity">
    <reaction evidence="12 13">
        <text>protoporphyrinogen IX + 3 O2 = protoporphyrin IX + 3 H2O2</text>
        <dbReference type="Rhea" id="RHEA:25576"/>
        <dbReference type="ChEBI" id="CHEBI:15379"/>
        <dbReference type="ChEBI" id="CHEBI:16240"/>
        <dbReference type="ChEBI" id="CHEBI:57306"/>
        <dbReference type="ChEBI" id="CHEBI:57307"/>
        <dbReference type="EC" id="1.3.3.4"/>
    </reaction>
</comment>